<dbReference type="RefSeq" id="WP_379879431.1">
    <property type="nucleotide sequence ID" value="NZ_JBHPON010000001.1"/>
</dbReference>
<evidence type="ECO:0000256" key="2">
    <source>
        <dbReference type="ARBA" id="ARBA00022679"/>
    </source>
</evidence>
<evidence type="ECO:0000256" key="3">
    <source>
        <dbReference type="SAM" id="Coils"/>
    </source>
</evidence>
<proteinExistence type="inferred from homology"/>
<gene>
    <name evidence="5" type="ORF">ACFMB1_06790</name>
</gene>
<evidence type="ECO:0000256" key="1">
    <source>
        <dbReference type="ARBA" id="ARBA00005771"/>
    </source>
</evidence>
<feature type="coiled-coil region" evidence="3">
    <location>
        <begin position="285"/>
        <end position="347"/>
    </location>
</feature>
<sequence>MILWLASYPRSGNTFLRTLLFKCFGQATYSKYNDSSDIGKSASLANAVGHKNYPGAWDAFYDDAVKSEKLHIIKTHDAPPDDQKAIYVIRDATATVVSYYHYLERFSTYKADICDVIAGAVSFGDWSQHYHDWNPAQRPNTLLLKFEELTGDVAGSIKKIADFTGLDYGKDMPPDFSKLNEKFPEFFRSGSNTRNREELTEKELTFLQFMHGDLMQELGYSITAENNMSAVKSAIISQSEKLRKFRISPLSNLTNKVTRLSENFDARDRYADDLNMRLQIKAKKIEELAKLSARQGDELDRQRNEISGYRTKLQDLEQQLASNAASLAQTGSALESMKNKNRQLEQALAPNVGSILKLRALRYVLAERRRQKAAQKRTPNALG</sequence>
<protein>
    <submittedName>
        <fullName evidence="5">Sulfotransferase domain-containing protein</fullName>
    </submittedName>
</protein>
<dbReference type="Proteomes" id="UP001596116">
    <property type="component" value="Unassembled WGS sequence"/>
</dbReference>
<feature type="domain" description="Sulfotransferase" evidence="4">
    <location>
        <begin position="3"/>
        <end position="168"/>
    </location>
</feature>
<dbReference type="Pfam" id="PF00685">
    <property type="entry name" value="Sulfotransfer_1"/>
    <property type="match status" value="1"/>
</dbReference>
<reference evidence="5 6" key="1">
    <citation type="submission" date="2024-09" db="EMBL/GenBank/DDBJ databases">
        <authorList>
            <person name="Zhang Z.-H."/>
        </authorList>
    </citation>
    <scope>NUCLEOTIDE SEQUENCE [LARGE SCALE GENOMIC DNA]</scope>
    <source>
        <strain evidence="5 6">HHTR114</strain>
    </source>
</reference>
<dbReference type="InterPro" id="IPR027417">
    <property type="entry name" value="P-loop_NTPase"/>
</dbReference>
<evidence type="ECO:0000313" key="6">
    <source>
        <dbReference type="Proteomes" id="UP001596116"/>
    </source>
</evidence>
<dbReference type="SUPFAM" id="SSF52540">
    <property type="entry name" value="P-loop containing nucleoside triphosphate hydrolases"/>
    <property type="match status" value="1"/>
</dbReference>
<accession>A0ABW1KTH7</accession>
<keyword evidence="3" id="KW-0175">Coiled coil</keyword>
<evidence type="ECO:0000259" key="4">
    <source>
        <dbReference type="Pfam" id="PF00685"/>
    </source>
</evidence>
<name>A0ABW1KTH7_9PROT</name>
<evidence type="ECO:0000313" key="5">
    <source>
        <dbReference type="EMBL" id="MFC6035244.1"/>
    </source>
</evidence>
<comment type="similarity">
    <text evidence="1">Belongs to the sulfotransferase 1 family.</text>
</comment>
<organism evidence="5 6">
    <name type="scientific">Hyphococcus aureus</name>
    <dbReference type="NCBI Taxonomy" id="2666033"/>
    <lineage>
        <taxon>Bacteria</taxon>
        <taxon>Pseudomonadati</taxon>
        <taxon>Pseudomonadota</taxon>
        <taxon>Alphaproteobacteria</taxon>
        <taxon>Parvularculales</taxon>
        <taxon>Parvularculaceae</taxon>
        <taxon>Hyphococcus</taxon>
    </lineage>
</organism>
<dbReference type="PANTHER" id="PTHR11783">
    <property type="entry name" value="SULFOTRANSFERASE SULT"/>
    <property type="match status" value="1"/>
</dbReference>
<keyword evidence="2" id="KW-0808">Transferase</keyword>
<dbReference type="Gene3D" id="3.40.50.300">
    <property type="entry name" value="P-loop containing nucleotide triphosphate hydrolases"/>
    <property type="match status" value="1"/>
</dbReference>
<keyword evidence="6" id="KW-1185">Reference proteome</keyword>
<dbReference type="InterPro" id="IPR000863">
    <property type="entry name" value="Sulfotransferase_dom"/>
</dbReference>
<dbReference type="EMBL" id="JBHPON010000001">
    <property type="protein sequence ID" value="MFC6035244.1"/>
    <property type="molecule type" value="Genomic_DNA"/>
</dbReference>
<comment type="caution">
    <text evidence="5">The sequence shown here is derived from an EMBL/GenBank/DDBJ whole genome shotgun (WGS) entry which is preliminary data.</text>
</comment>